<reference evidence="1 2" key="1">
    <citation type="submission" date="2012-02" db="EMBL/GenBank/DDBJ databases">
        <title>The Genome Sequence of Bacteroides salyersiae CL02T12C01.</title>
        <authorList>
            <consortium name="The Broad Institute Genome Sequencing Platform"/>
            <person name="Earl A."/>
            <person name="Ward D."/>
            <person name="Feldgarden M."/>
            <person name="Gevers D."/>
            <person name="Zitomersky N.L."/>
            <person name="Coyne M.J."/>
            <person name="Comstock L.E."/>
            <person name="Young S.K."/>
            <person name="Zeng Q."/>
            <person name="Gargeya S."/>
            <person name="Fitzgerald M."/>
            <person name="Haas B."/>
            <person name="Abouelleil A."/>
            <person name="Alvarado L."/>
            <person name="Arachchi H.M."/>
            <person name="Berlin A."/>
            <person name="Chapman S.B."/>
            <person name="Gearin G."/>
            <person name="Goldberg J."/>
            <person name="Griggs A."/>
            <person name="Gujja S."/>
            <person name="Hansen M."/>
            <person name="Heiman D."/>
            <person name="Howarth C."/>
            <person name="Larimer J."/>
            <person name="Lui A."/>
            <person name="MacDonald P.J.P."/>
            <person name="McCowen C."/>
            <person name="Montmayeur A."/>
            <person name="Murphy C."/>
            <person name="Neiman D."/>
            <person name="Pearson M."/>
            <person name="Priest M."/>
            <person name="Roberts A."/>
            <person name="Saif S."/>
            <person name="Shea T."/>
            <person name="Sisk P."/>
            <person name="Stolte C."/>
            <person name="Sykes S."/>
            <person name="Wortman J."/>
            <person name="Nusbaum C."/>
            <person name="Birren B."/>
        </authorList>
    </citation>
    <scope>NUCLEOTIDE SEQUENCE [LARGE SCALE GENOMIC DNA]</scope>
    <source>
        <strain evidence="1 2">CL02T12C01</strain>
    </source>
</reference>
<gene>
    <name evidence="1" type="ORF">HMPREF1071_02544</name>
</gene>
<name>I9HQB4_9BACE</name>
<dbReference type="HOGENOM" id="CLU_197313_0_0_10"/>
<dbReference type="Proteomes" id="UP000005150">
    <property type="component" value="Unassembled WGS sequence"/>
</dbReference>
<evidence type="ECO:0000313" key="1">
    <source>
        <dbReference type="EMBL" id="EIY62429.1"/>
    </source>
</evidence>
<evidence type="ECO:0000313" key="2">
    <source>
        <dbReference type="Proteomes" id="UP000005150"/>
    </source>
</evidence>
<proteinExistence type="predicted"/>
<sequence>MDGRESSVSDWLSIQNFNMDIYNKQVFSSASSAHVPQFVLEHLFIDSYKKERIKQKIKNIKETAIKNQKGEERGRTGR</sequence>
<protein>
    <submittedName>
        <fullName evidence="1">Uncharacterized protein</fullName>
    </submittedName>
</protein>
<accession>I9HQB4</accession>
<dbReference type="AlphaFoldDB" id="I9HQB4"/>
<keyword evidence="2" id="KW-1185">Reference proteome</keyword>
<dbReference type="RefSeq" id="WP_007480486.1">
    <property type="nucleotide sequence ID" value="NZ_JH724308.1"/>
</dbReference>
<dbReference type="EMBL" id="AGXV01000031">
    <property type="protein sequence ID" value="EIY62429.1"/>
    <property type="molecule type" value="Genomic_DNA"/>
</dbReference>
<comment type="caution">
    <text evidence="1">The sequence shown here is derived from an EMBL/GenBank/DDBJ whole genome shotgun (WGS) entry which is preliminary data.</text>
</comment>
<dbReference type="PATRIC" id="fig|997887.3.peg.2647"/>
<organism evidence="1 2">
    <name type="scientific">Bacteroides salyersiae CL02T12C01</name>
    <dbReference type="NCBI Taxonomy" id="997887"/>
    <lineage>
        <taxon>Bacteria</taxon>
        <taxon>Pseudomonadati</taxon>
        <taxon>Bacteroidota</taxon>
        <taxon>Bacteroidia</taxon>
        <taxon>Bacteroidales</taxon>
        <taxon>Bacteroidaceae</taxon>
        <taxon>Bacteroides</taxon>
    </lineage>
</organism>